<dbReference type="Gene3D" id="3.40.50.12780">
    <property type="entry name" value="N-terminal domain of ligase-like"/>
    <property type="match status" value="1"/>
</dbReference>
<dbReference type="InterPro" id="IPR000873">
    <property type="entry name" value="AMP-dep_synth/lig_dom"/>
</dbReference>
<evidence type="ECO:0000256" key="1">
    <source>
        <dbReference type="ARBA" id="ARBA00013275"/>
    </source>
</evidence>
<comment type="caution">
    <text evidence="5">The sequence shown here is derived from an EMBL/GenBank/DDBJ whole genome shotgun (WGS) entry which is preliminary data.</text>
</comment>
<dbReference type="GO" id="GO:0006085">
    <property type="term" value="P:acetyl-CoA biosynthetic process"/>
    <property type="evidence" value="ECO:0007669"/>
    <property type="project" value="TreeGrafter"/>
</dbReference>
<sequence length="311" mass="34466">MGSKNSNTLSVYTPATEHAVATFLAFAPIGVVHSVESLRDHIRDCKSRALITTVEDRRRRTGNTVSWTKGRDKRWREETIEVPSYYPSEVMSAEDPLFILHVSLWIYRKGVVHTAVGCFLGAPLTVKYASVVHPGRTGSHAWPMSARSPVTCPLLNGVTTTVFESTTIYPIPSRYWQVVEKHKIAHFYTALTAIRLLRRLGERHTQVDLSTARVLAWDWCDEHVEKKQCAIVDTRWHAETGPITITPFPVAFGTKPGSATAPSFGIEPVILDPVSGQGLINLACAPGAQIKEHVEPLAFFAPQANTQRAEC</sequence>
<protein>
    <recommendedName>
        <fullName evidence="1">acetate--CoA ligase</fullName>
        <ecNumber evidence="1">6.2.1.1</ecNumber>
    </recommendedName>
</protein>
<dbReference type="EC" id="6.2.1.1" evidence="1"/>
<gene>
    <name evidence="5" type="ORF">BJ322DRAFT_1209724</name>
    <name evidence="4" type="ORF">BJ322DRAFT_1213418</name>
    <name evidence="3" type="ORF">BJ322DRAFT_1215090</name>
</gene>
<dbReference type="GO" id="GO:0005829">
    <property type="term" value="C:cytosol"/>
    <property type="evidence" value="ECO:0007669"/>
    <property type="project" value="TreeGrafter"/>
</dbReference>
<evidence type="ECO:0000259" key="2">
    <source>
        <dbReference type="Pfam" id="PF00501"/>
    </source>
</evidence>
<accession>A0A9P6HJY2</accession>
<evidence type="ECO:0000313" key="5">
    <source>
        <dbReference type="EMBL" id="KAF9788777.1"/>
    </source>
</evidence>
<dbReference type="InterPro" id="IPR042099">
    <property type="entry name" value="ANL_N_sf"/>
</dbReference>
<dbReference type="SUPFAM" id="SSF56801">
    <property type="entry name" value="Acetyl-CoA synthetase-like"/>
    <property type="match status" value="1"/>
</dbReference>
<dbReference type="Proteomes" id="UP000736335">
    <property type="component" value="Unassembled WGS sequence"/>
</dbReference>
<dbReference type="EMBL" id="WIUZ02000004">
    <property type="protein sequence ID" value="KAF9788777.1"/>
    <property type="molecule type" value="Genomic_DNA"/>
</dbReference>
<dbReference type="GO" id="GO:0003987">
    <property type="term" value="F:acetate-CoA ligase activity"/>
    <property type="evidence" value="ECO:0007669"/>
    <property type="project" value="UniProtKB-EC"/>
</dbReference>
<dbReference type="PANTHER" id="PTHR24095">
    <property type="entry name" value="ACETYL-COENZYME A SYNTHETASE"/>
    <property type="match status" value="1"/>
</dbReference>
<name>A0A9P6HJY2_9AGAM</name>
<feature type="domain" description="AMP-dependent synthetase/ligase" evidence="2">
    <location>
        <begin position="140"/>
        <end position="277"/>
    </location>
</feature>
<evidence type="ECO:0000313" key="4">
    <source>
        <dbReference type="EMBL" id="KAF9781420.1"/>
    </source>
</evidence>
<proteinExistence type="predicted"/>
<dbReference type="OrthoDB" id="1706066at2759"/>
<dbReference type="Pfam" id="PF00501">
    <property type="entry name" value="AMP-binding"/>
    <property type="match status" value="1"/>
</dbReference>
<reference evidence="5" key="2">
    <citation type="submission" date="2020-11" db="EMBL/GenBank/DDBJ databases">
        <authorList>
            <consortium name="DOE Joint Genome Institute"/>
            <person name="Kuo A."/>
            <person name="Miyauchi S."/>
            <person name="Kiss E."/>
            <person name="Drula E."/>
            <person name="Kohler A."/>
            <person name="Sanchez-Garcia M."/>
            <person name="Andreopoulos B."/>
            <person name="Barry K.W."/>
            <person name="Bonito G."/>
            <person name="Buee M."/>
            <person name="Carver A."/>
            <person name="Chen C."/>
            <person name="Cichocki N."/>
            <person name="Clum A."/>
            <person name="Culley D."/>
            <person name="Crous P.W."/>
            <person name="Fauchery L."/>
            <person name="Girlanda M."/>
            <person name="Hayes R."/>
            <person name="Keri Z."/>
            <person name="Labutti K."/>
            <person name="Lipzen A."/>
            <person name="Lombard V."/>
            <person name="Magnuson J."/>
            <person name="Maillard F."/>
            <person name="Morin E."/>
            <person name="Murat C."/>
            <person name="Nolan M."/>
            <person name="Ohm R."/>
            <person name="Pangilinan J."/>
            <person name="Pereira M."/>
            <person name="Perotto S."/>
            <person name="Peter M."/>
            <person name="Riley R."/>
            <person name="Sitrit Y."/>
            <person name="Stielow B."/>
            <person name="Szollosi G."/>
            <person name="Zifcakova L."/>
            <person name="Stursova M."/>
            <person name="Spatafora J.W."/>
            <person name="Tedersoo L."/>
            <person name="Vaario L.-M."/>
            <person name="Yamada A."/>
            <person name="Yan M."/>
            <person name="Wang P."/>
            <person name="Xu J."/>
            <person name="Bruns T."/>
            <person name="Baldrian P."/>
            <person name="Vilgalys R."/>
            <person name="Henrissat B."/>
            <person name="Grigoriev I.V."/>
            <person name="Hibbett D."/>
            <person name="Nagy L.G."/>
            <person name="Martin F.M."/>
        </authorList>
    </citation>
    <scope>NUCLEOTIDE SEQUENCE</scope>
    <source>
        <strain evidence="5">UH-Tt-Lm1</strain>
    </source>
</reference>
<dbReference type="AlphaFoldDB" id="A0A9P6HJY2"/>
<keyword evidence="6" id="KW-1185">Reference proteome</keyword>
<dbReference type="EMBL" id="WIUZ02000031">
    <property type="protein sequence ID" value="KAF9777615.1"/>
    <property type="molecule type" value="Genomic_DNA"/>
</dbReference>
<evidence type="ECO:0000313" key="3">
    <source>
        <dbReference type="EMBL" id="KAF9777615.1"/>
    </source>
</evidence>
<organism evidence="5 6">
    <name type="scientific">Thelephora terrestris</name>
    <dbReference type="NCBI Taxonomy" id="56493"/>
    <lineage>
        <taxon>Eukaryota</taxon>
        <taxon>Fungi</taxon>
        <taxon>Dikarya</taxon>
        <taxon>Basidiomycota</taxon>
        <taxon>Agaricomycotina</taxon>
        <taxon>Agaricomycetes</taxon>
        <taxon>Thelephorales</taxon>
        <taxon>Thelephoraceae</taxon>
        <taxon>Thelephora</taxon>
    </lineage>
</organism>
<evidence type="ECO:0000313" key="6">
    <source>
        <dbReference type="Proteomes" id="UP000736335"/>
    </source>
</evidence>
<reference evidence="5" key="1">
    <citation type="journal article" date="2020" name="Nat. Commun.">
        <title>Large-scale genome sequencing of mycorrhizal fungi provides insights into the early evolution of symbiotic traits.</title>
        <authorList>
            <person name="Miyauchi S."/>
            <person name="Kiss E."/>
            <person name="Kuo A."/>
            <person name="Drula E."/>
            <person name="Kohler A."/>
            <person name="Sanchez-Garcia M."/>
            <person name="Morin E."/>
            <person name="Andreopoulos B."/>
            <person name="Barry K.W."/>
            <person name="Bonito G."/>
            <person name="Buee M."/>
            <person name="Carver A."/>
            <person name="Chen C."/>
            <person name="Cichocki N."/>
            <person name="Clum A."/>
            <person name="Culley D."/>
            <person name="Crous P.W."/>
            <person name="Fauchery L."/>
            <person name="Girlanda M."/>
            <person name="Hayes R.D."/>
            <person name="Keri Z."/>
            <person name="LaButti K."/>
            <person name="Lipzen A."/>
            <person name="Lombard V."/>
            <person name="Magnuson J."/>
            <person name="Maillard F."/>
            <person name="Murat C."/>
            <person name="Nolan M."/>
            <person name="Ohm R.A."/>
            <person name="Pangilinan J."/>
            <person name="Pereira M.F."/>
            <person name="Perotto S."/>
            <person name="Peter M."/>
            <person name="Pfister S."/>
            <person name="Riley R."/>
            <person name="Sitrit Y."/>
            <person name="Stielow J.B."/>
            <person name="Szollosi G."/>
            <person name="Zifcakova L."/>
            <person name="Stursova M."/>
            <person name="Spatafora J.W."/>
            <person name="Tedersoo L."/>
            <person name="Vaario L.M."/>
            <person name="Yamada A."/>
            <person name="Yan M."/>
            <person name="Wang P."/>
            <person name="Xu J."/>
            <person name="Bruns T."/>
            <person name="Baldrian P."/>
            <person name="Vilgalys R."/>
            <person name="Dunand C."/>
            <person name="Henrissat B."/>
            <person name="Grigoriev I.V."/>
            <person name="Hibbett D."/>
            <person name="Nagy L.G."/>
            <person name="Martin F.M."/>
        </authorList>
    </citation>
    <scope>NUCLEOTIDE SEQUENCE</scope>
    <source>
        <strain evidence="5">UH-Tt-Lm1</strain>
    </source>
</reference>
<dbReference type="PANTHER" id="PTHR24095:SF14">
    <property type="entry name" value="ACETYL-COENZYME A SYNTHETASE 1"/>
    <property type="match status" value="1"/>
</dbReference>
<dbReference type="EMBL" id="WIUZ02000014">
    <property type="protein sequence ID" value="KAF9781420.1"/>
    <property type="molecule type" value="Genomic_DNA"/>
</dbReference>